<dbReference type="HAMAP" id="MF_00094">
    <property type="entry name" value="Rel_fac_2"/>
    <property type="match status" value="1"/>
</dbReference>
<evidence type="ECO:0000256" key="7">
    <source>
        <dbReference type="SAM" id="Coils"/>
    </source>
</evidence>
<dbReference type="InterPro" id="IPR000352">
    <property type="entry name" value="Pep_chain_release_fac_I"/>
</dbReference>
<dbReference type="InterPro" id="IPR004374">
    <property type="entry name" value="PrfB"/>
</dbReference>
<keyword evidence="10" id="KW-1185">Reference proteome</keyword>
<dbReference type="PANTHER" id="PTHR43116:SF3">
    <property type="entry name" value="CLASS I PEPTIDE CHAIN RELEASE FACTOR"/>
    <property type="match status" value="1"/>
</dbReference>
<feature type="coiled-coil region" evidence="7">
    <location>
        <begin position="32"/>
        <end position="95"/>
    </location>
</feature>
<dbReference type="STRING" id="1120975.SAMN02746064_00955"/>
<accession>A0A1M4VDD9</accession>
<evidence type="ECO:0000313" key="9">
    <source>
        <dbReference type="EMBL" id="SHE66979.1"/>
    </source>
</evidence>
<dbReference type="Proteomes" id="UP000184251">
    <property type="component" value="Unassembled WGS sequence"/>
</dbReference>
<keyword evidence="5 6" id="KW-0648">Protein biosynthesis</keyword>
<evidence type="ECO:0000313" key="10">
    <source>
        <dbReference type="Proteomes" id="UP000184251"/>
    </source>
</evidence>
<name>A0A1M4VDD9_9FIRM</name>
<evidence type="ECO:0000256" key="6">
    <source>
        <dbReference type="HAMAP-Rule" id="MF_00094"/>
    </source>
</evidence>
<organism evidence="9 10">
    <name type="scientific">Alkalibacter saccharofermentans DSM 14828</name>
    <dbReference type="NCBI Taxonomy" id="1120975"/>
    <lineage>
        <taxon>Bacteria</taxon>
        <taxon>Bacillati</taxon>
        <taxon>Bacillota</taxon>
        <taxon>Clostridia</taxon>
        <taxon>Eubacteriales</taxon>
        <taxon>Eubacteriaceae</taxon>
        <taxon>Alkalibacter</taxon>
    </lineage>
</organism>
<dbReference type="Pfam" id="PF00472">
    <property type="entry name" value="RF-1"/>
    <property type="match status" value="1"/>
</dbReference>
<evidence type="ECO:0000256" key="5">
    <source>
        <dbReference type="ARBA" id="ARBA00022917"/>
    </source>
</evidence>
<protein>
    <recommendedName>
        <fullName evidence="3 6">Peptide chain release factor 2</fullName>
        <shortName evidence="6">RF-2</shortName>
    </recommendedName>
</protein>
<proteinExistence type="inferred from homology"/>
<comment type="function">
    <text evidence="1 6">Peptide chain release factor 2 directs the termination of translation in response to the peptide chain termination codons UGA and UAA.</text>
</comment>
<dbReference type="InterPro" id="IPR005139">
    <property type="entry name" value="PCRF"/>
</dbReference>
<comment type="PTM">
    <text evidence="6">Methylated by PrmC. Methylation increases the termination efficiency of RF2.</text>
</comment>
<sequence>MIHFDLADVELKSQELNEEVNQENFWDDQENAQSLLKKLNDLKNKLARHNELELRIEDAKALVEMLEEESDEELADELAAVVKELSQELDDYNLEVLLSGDYDANSAVLAIHPGAGGTESQDWAQMLLRMYTRWAEKRNYKVKTLEFQPGDEAGIKSVTLAIEGLNAYGYLKSEKGVHRLVRISPFDSSGRRHTSFASVDISPEIEDDSVVDINQDDLKIDTYRASGAGGQHVNTTDSAVRITHIPTGIVVQCQNERSQHKNKDTAMKMLYGKLIELKEREHKERIEDLKGEYGQIAWGNQIRSYVFHPYNMIKDHRTNVEVGNIQSVMDGEIEPFINEYLKTTKN</sequence>
<evidence type="ECO:0000256" key="3">
    <source>
        <dbReference type="ARBA" id="ARBA00019192"/>
    </source>
</evidence>
<dbReference type="EMBL" id="FQTU01000005">
    <property type="protein sequence ID" value="SHE66979.1"/>
    <property type="molecule type" value="Genomic_DNA"/>
</dbReference>
<dbReference type="PANTHER" id="PTHR43116">
    <property type="entry name" value="PEPTIDE CHAIN RELEASE FACTOR 2"/>
    <property type="match status" value="1"/>
</dbReference>
<dbReference type="OrthoDB" id="9806673at2"/>
<dbReference type="SMART" id="SM00937">
    <property type="entry name" value="PCRF"/>
    <property type="match status" value="1"/>
</dbReference>
<evidence type="ECO:0000256" key="2">
    <source>
        <dbReference type="ARBA" id="ARBA00010835"/>
    </source>
</evidence>
<keyword evidence="4 6" id="KW-0488">Methylation</keyword>
<dbReference type="NCBIfam" id="TIGR00020">
    <property type="entry name" value="prfB"/>
    <property type="match status" value="1"/>
</dbReference>
<comment type="subcellular location">
    <subcellularLocation>
        <location evidence="6">Cytoplasm</location>
    </subcellularLocation>
</comment>
<gene>
    <name evidence="6" type="primary">prfB</name>
    <name evidence="9" type="ORF">SAMN02746064_00955</name>
</gene>
<dbReference type="SUPFAM" id="SSF75620">
    <property type="entry name" value="Release factor"/>
    <property type="match status" value="1"/>
</dbReference>
<feature type="modified residue" description="N5-methylglutamine" evidence="6">
    <location>
        <position position="231"/>
    </location>
</feature>
<keyword evidence="7" id="KW-0175">Coiled coil</keyword>
<evidence type="ECO:0000259" key="8">
    <source>
        <dbReference type="PROSITE" id="PS00745"/>
    </source>
</evidence>
<dbReference type="Gene3D" id="3.30.160.20">
    <property type="match status" value="1"/>
</dbReference>
<dbReference type="GO" id="GO:0005737">
    <property type="term" value="C:cytoplasm"/>
    <property type="evidence" value="ECO:0007669"/>
    <property type="project" value="UniProtKB-SubCell"/>
</dbReference>
<dbReference type="PROSITE" id="PS00745">
    <property type="entry name" value="RF_PROK_I"/>
    <property type="match status" value="1"/>
</dbReference>
<dbReference type="GO" id="GO:0016149">
    <property type="term" value="F:translation release factor activity, codon specific"/>
    <property type="evidence" value="ECO:0007669"/>
    <property type="project" value="UniProtKB-UniRule"/>
</dbReference>
<dbReference type="AlphaFoldDB" id="A0A1M4VDD9"/>
<dbReference type="Gene3D" id="1.20.58.410">
    <property type="entry name" value="Release factor"/>
    <property type="match status" value="1"/>
</dbReference>
<evidence type="ECO:0000256" key="4">
    <source>
        <dbReference type="ARBA" id="ARBA00022481"/>
    </source>
</evidence>
<dbReference type="Pfam" id="PF03462">
    <property type="entry name" value="PCRF"/>
    <property type="match status" value="1"/>
</dbReference>
<comment type="similarity">
    <text evidence="2 6">Belongs to the prokaryotic/mitochondrial release factor family.</text>
</comment>
<feature type="domain" description="Prokaryotic-type class I peptide chain release factors" evidence="8">
    <location>
        <begin position="224"/>
        <end position="240"/>
    </location>
</feature>
<reference evidence="9 10" key="1">
    <citation type="submission" date="2016-11" db="EMBL/GenBank/DDBJ databases">
        <authorList>
            <person name="Jaros S."/>
            <person name="Januszkiewicz K."/>
            <person name="Wedrychowicz H."/>
        </authorList>
    </citation>
    <scope>NUCLEOTIDE SEQUENCE [LARGE SCALE GENOMIC DNA]</scope>
    <source>
        <strain evidence="9 10">DSM 14828</strain>
    </source>
</reference>
<keyword evidence="6" id="KW-0963">Cytoplasm</keyword>
<dbReference type="Gene3D" id="3.30.70.1660">
    <property type="match status" value="1"/>
</dbReference>
<dbReference type="InterPro" id="IPR045853">
    <property type="entry name" value="Pep_chain_release_fac_I_sf"/>
</dbReference>
<evidence type="ECO:0000256" key="1">
    <source>
        <dbReference type="ARBA" id="ARBA00002613"/>
    </source>
</evidence>
<dbReference type="FunFam" id="3.30.160.20:FF:000010">
    <property type="entry name" value="Peptide chain release factor 2"/>
    <property type="match status" value="1"/>
</dbReference>